<evidence type="ECO:0000256" key="1">
    <source>
        <dbReference type="SAM" id="SignalP"/>
    </source>
</evidence>
<keyword evidence="1" id="KW-0732">Signal</keyword>
<accession>A0ABP8IN35</accession>
<protein>
    <recommendedName>
        <fullName evidence="4">DUF2846 domain-containing protein</fullName>
    </recommendedName>
</protein>
<evidence type="ECO:0000313" key="2">
    <source>
        <dbReference type="EMBL" id="GAA4363960.1"/>
    </source>
</evidence>
<name>A0ABP8IN35_9GAMM</name>
<sequence length="181" mass="19998">MLKSLRTICLIVISLNLTACAGLGNMKEVEFQTTAKPDKSTVNIVRRAVFMGDGVKVEVWDRDKFIGTLSAGDLLQYEAAPGIHTFMVYAQGSWGVAKGKLEPGKTYYLKFNMPWGGGIHLGVAKSTDPRIPEWNTMTTVTIDKSSQKDIPEEYILEARDILQEVENGNMEATPITEENAL</sequence>
<evidence type="ECO:0008006" key="4">
    <source>
        <dbReference type="Google" id="ProtNLM"/>
    </source>
</evidence>
<dbReference type="RefSeq" id="WP_345293048.1">
    <property type="nucleotide sequence ID" value="NZ_BAABFV010000002.1"/>
</dbReference>
<reference evidence="3" key="1">
    <citation type="journal article" date="2019" name="Int. J. Syst. Evol. Microbiol.">
        <title>The Global Catalogue of Microorganisms (GCM) 10K type strain sequencing project: providing services to taxonomists for standard genome sequencing and annotation.</title>
        <authorList>
            <consortium name="The Broad Institute Genomics Platform"/>
            <consortium name="The Broad Institute Genome Sequencing Center for Infectious Disease"/>
            <person name="Wu L."/>
            <person name="Ma J."/>
        </authorList>
    </citation>
    <scope>NUCLEOTIDE SEQUENCE [LARGE SCALE GENOMIC DNA]</scope>
    <source>
        <strain evidence="3">JCM 17728</strain>
    </source>
</reference>
<dbReference type="Proteomes" id="UP001501011">
    <property type="component" value="Unassembled WGS sequence"/>
</dbReference>
<feature type="chain" id="PRO_5045750796" description="DUF2846 domain-containing protein" evidence="1">
    <location>
        <begin position="22"/>
        <end position="181"/>
    </location>
</feature>
<evidence type="ECO:0000313" key="3">
    <source>
        <dbReference type="Proteomes" id="UP001501011"/>
    </source>
</evidence>
<proteinExistence type="predicted"/>
<keyword evidence="3" id="KW-1185">Reference proteome</keyword>
<dbReference type="EMBL" id="BAABFV010000002">
    <property type="protein sequence ID" value="GAA4363960.1"/>
    <property type="molecule type" value="Genomic_DNA"/>
</dbReference>
<organism evidence="2 3">
    <name type="scientific">Kangiella marina</name>
    <dbReference type="NCBI Taxonomy" id="1079178"/>
    <lineage>
        <taxon>Bacteria</taxon>
        <taxon>Pseudomonadati</taxon>
        <taxon>Pseudomonadota</taxon>
        <taxon>Gammaproteobacteria</taxon>
        <taxon>Kangiellales</taxon>
        <taxon>Kangiellaceae</taxon>
        <taxon>Kangiella</taxon>
    </lineage>
</organism>
<feature type="signal peptide" evidence="1">
    <location>
        <begin position="1"/>
        <end position="21"/>
    </location>
</feature>
<gene>
    <name evidence="2" type="ORF">GCM10023151_19650</name>
</gene>
<comment type="caution">
    <text evidence="2">The sequence shown here is derived from an EMBL/GenBank/DDBJ whole genome shotgun (WGS) entry which is preliminary data.</text>
</comment>